<evidence type="ECO:0008006" key="3">
    <source>
        <dbReference type="Google" id="ProtNLM"/>
    </source>
</evidence>
<protein>
    <recommendedName>
        <fullName evidence="3">4-hydroxythreonine-4-phosphate dehydrogenase</fullName>
    </recommendedName>
</protein>
<evidence type="ECO:0000313" key="1">
    <source>
        <dbReference type="EMBL" id="EEG47498.1"/>
    </source>
</evidence>
<dbReference type="PATRIC" id="fig|476272.21.peg.321"/>
<dbReference type="EMBL" id="ACBZ01000192">
    <property type="protein sequence ID" value="EEG47498.1"/>
    <property type="molecule type" value="Genomic_DNA"/>
</dbReference>
<keyword evidence="2" id="KW-1185">Reference proteome</keyword>
<comment type="caution">
    <text evidence="1">The sequence shown here is derived from an EMBL/GenBank/DDBJ whole genome shotgun (WGS) entry which is preliminary data.</text>
</comment>
<dbReference type="Proteomes" id="UP000003100">
    <property type="component" value="Unassembled WGS sequence"/>
</dbReference>
<proteinExistence type="predicted"/>
<dbReference type="HOGENOM" id="CLU_109230_0_0_9"/>
<name>C0CRX7_BLAHS</name>
<organism evidence="1 2">
    <name type="scientific">Blautia hydrogenotrophica (strain DSM 10507 / JCM 14656 / S5a33)</name>
    <name type="common">Ruminococcus hydrogenotrophicus</name>
    <dbReference type="NCBI Taxonomy" id="476272"/>
    <lineage>
        <taxon>Bacteria</taxon>
        <taxon>Bacillati</taxon>
        <taxon>Bacillota</taxon>
        <taxon>Clostridia</taxon>
        <taxon>Lachnospirales</taxon>
        <taxon>Lachnospiraceae</taxon>
        <taxon>Blautia</taxon>
    </lineage>
</organism>
<dbReference type="eggNOG" id="COG2070">
    <property type="taxonomic scope" value="Bacteria"/>
</dbReference>
<reference evidence="1 2" key="1">
    <citation type="submission" date="2009-01" db="EMBL/GenBank/DDBJ databases">
        <authorList>
            <person name="Fulton L."/>
            <person name="Clifton S."/>
            <person name="Fulton B."/>
            <person name="Xu J."/>
            <person name="Minx P."/>
            <person name="Pepin K.H."/>
            <person name="Johnson M."/>
            <person name="Bhonagiri V."/>
            <person name="Nash W.E."/>
            <person name="Mardis E.R."/>
            <person name="Wilson R.K."/>
        </authorList>
    </citation>
    <scope>NUCLEOTIDE SEQUENCE [LARGE SCALE GENOMIC DNA]</scope>
    <source>
        <strain evidence="2">DSM 10507 / JCM 14656 / S5a33</strain>
    </source>
</reference>
<dbReference type="RefSeq" id="WP_005952180.1">
    <property type="nucleotide sequence ID" value="NZ_CP136423.1"/>
</dbReference>
<sequence>MLEKLIVMLTHNDVTVEDAKEIFEANKDLPVQNWGFKDVGLEPGKMKELCAMMKEAGKTTYLEVVTYSEEECLRGAKLAVECGFDCLLGTIYYDSVMDYVKTTDLKYFPFVGKVSQSPSILEGSCDYMLEQAEKFKKAGAVGVDLLGYRYVEGDANVLSAAFVKASCIPTVLAGSIGSKERMKLVKQMNPAYFTMGSALFTKNFVKDGTFRENLEAVTDFLREQA</sequence>
<accession>C0CRX7</accession>
<dbReference type="GeneID" id="86823406"/>
<reference evidence="1 2" key="2">
    <citation type="submission" date="2009-02" db="EMBL/GenBank/DDBJ databases">
        <title>Draft genome sequence of Blautia hydrogenotrophica DSM 10507 (Ruminococcus hydrogenotrophicus DSM 10507).</title>
        <authorList>
            <person name="Sudarsanam P."/>
            <person name="Ley R."/>
            <person name="Guruge J."/>
            <person name="Turnbaugh P.J."/>
            <person name="Mahowald M."/>
            <person name="Liep D."/>
            <person name="Gordon J."/>
        </authorList>
    </citation>
    <scope>NUCLEOTIDE SEQUENCE [LARGE SCALE GENOMIC DNA]</scope>
    <source>
        <strain evidence="2">DSM 10507 / JCM 14656 / S5a33</strain>
    </source>
</reference>
<evidence type="ECO:0000313" key="2">
    <source>
        <dbReference type="Proteomes" id="UP000003100"/>
    </source>
</evidence>
<dbReference type="AlphaFoldDB" id="C0CRX7"/>
<gene>
    <name evidence="1" type="ORF">RUMHYD_03643</name>
</gene>